<evidence type="ECO:0000256" key="1">
    <source>
        <dbReference type="SAM" id="MobiDB-lite"/>
    </source>
</evidence>
<organism evidence="3 4">
    <name type="scientific">Exiguobacterium profundum</name>
    <dbReference type="NCBI Taxonomy" id="307643"/>
    <lineage>
        <taxon>Bacteria</taxon>
        <taxon>Bacillati</taxon>
        <taxon>Bacillota</taxon>
        <taxon>Bacilli</taxon>
        <taxon>Bacillales</taxon>
        <taxon>Bacillales Family XII. Incertae Sedis</taxon>
        <taxon>Exiguobacterium</taxon>
    </lineage>
</organism>
<dbReference type="InterPro" id="IPR002789">
    <property type="entry name" value="HerA_central"/>
</dbReference>
<feature type="domain" description="Helicase HerA central" evidence="2">
    <location>
        <begin position="1387"/>
        <end position="1593"/>
    </location>
</feature>
<evidence type="ECO:0000313" key="3">
    <source>
        <dbReference type="EMBL" id="WED54515.1"/>
    </source>
</evidence>
<sequence length="1725" mass="197491">MSNQFYKFITQQLLQFFKHEIQQNRTDRYYVYLPTKQDVKEMYDALSGLSVSETFTYKHPFGKENYVTNSLNFSTGKLVIASSLDTDIDYLVTLRNEMSEQSGQWSNTSLMILTDNLNDSIRGGSIDLTSEGRPLHISKIIQHLDQHLASSDLSKSEQMIIADYLKRRNQQKQITNGSFLDFIDILGLLHKDTLDSDDYTSLQYFQDGDLSSLIRERDEKNVGSASWKKINRQIENRLSENHELFEDVERYFTLGNTREKLEERFDNGATKLKEDTWQQADYTVLKEWEEKAKSNRDIQFISEKMIAKTDGSKLSTSHFWKRPQSETKSGQRTWHIIVFSTQEADKVQIHLPFDRFTSKQFLDNKSAKSTVSSGHSLITTIENNSTQVTFSRVRYKHEGQTSTTYLFNIAVVPLSPEFLNPYQSRYLIDTTPKNQQAIRLILDGHHSVELGDGSGQINDVVVDSSEAIKIGHNDVITLPLNALDEGESRVRFSVMIDEVEVPLAIKDEMLKTTPLDGVSIWTRKRKDETSFLIDSDYKTIHNGQRTYSTKSIDRNFFKMEQDWLDDHVRYAKQLSDDTFESIPLELPSAVETSYDLFLNTVKSKGTIPSLMYYDDQVQSAAFDFINNYLSEIEKIKAQSLMTVQQRNLYRLGQMETIDGLLLTPFSPLNIAYQWQVNSDLGSEDIDSNILKKLKASYTLPYAFNVHEMLLKPTDYSPLPEWHEYVIREKVSIGETNSYLAKVVEEKMTHFADHYDYLFSIQNSAPLCINVINVTNDEEILKGIISWFKNQISSKGVLENIKPLEVSLYLPNASGLSAFDTLNEIETAEQLKEEFGIDLSIDDFEIDDVLHVLQQSILYRKLDLEEPILYSHISFYKMGNESRIVTQPMRDLSNSMNLDGLFTTVSSVQSDDTGYRVGFGTKGADINRSLMTKFGSLYNELTANMKDGGHSSYMKDVSLTMHIDVADKDELEKIYSASHWVTFIDPPVGLDFFKSSSDNLIIVHYSDQYSSTNGYDAITVTDKSKQYFNVIEEFVNSQGVTSTQEQIEETIRAFNTFNGEWLLRAVQGRGYDKREKMSIVSAIKETLLLFNEENTIWVPISMEEVVRVTGNVKLSKRAGLFSGKTIGRKGNCSDDLLMIGLEIDQTQLKVHLFPVEVKIGINDNSVISKGISQITELKARLNDHLLDLTTFDAKFLRNYFVRLFINNAKKMQENEIWPSKDFRLSAELIDRLINDDFKIVDEKRAKFGNGVLVSFKKHSESVRHSRSQGVVILELPEQHGYEALTQSLDSLESSKKEKSLTPTFKNEAFASPADSTEQQKSTDELEDRRNLPEDKNHTVVEPDLKIAPLTQPNLELVTPNVVSLEQVRLHLGSELNQDYYWEYGHPRLSNRHLLIGGRSGQGKTYFVQSLLLQLVEQNQSALVIDYSNSYTLSQLDETFVNRMGEKLTERIVYHESFPLNPFKRREKEISGRKEPEKIVEVARRVAAVFASVYRGLGDQQKNAIYMATKNGIEKYGEDMRMELLIEELENLETSSKSTIQSVISRLTQMVDMDPFDYESDNDWSKIFESNGVTVIQLEGYDQDEIKKLLAEFILWDLWYYSLSGSKDKPMPVILDEAQNLSFRDDSPSAKILREGRKFGWSAWFATQSFSNFDKEELAILDNAGTKIYFAPADSELKVIANRIGTISLDDLRSLKKAHCLAVGQFKISDAELSNQEFHHIQVPPMK</sequence>
<dbReference type="InterPro" id="IPR017646">
    <property type="entry name" value="Dnd_assoc_2"/>
</dbReference>
<dbReference type="Pfam" id="PF01935">
    <property type="entry name" value="DUF87"/>
    <property type="match status" value="1"/>
</dbReference>
<protein>
    <submittedName>
        <fullName evidence="3">DNA phosphorothioation-dependent restriction protein DptH</fullName>
    </submittedName>
</protein>
<dbReference type="EMBL" id="CP109617">
    <property type="protein sequence ID" value="WED54515.1"/>
    <property type="molecule type" value="Genomic_DNA"/>
</dbReference>
<dbReference type="RefSeq" id="WP_275059981.1">
    <property type="nucleotide sequence ID" value="NZ_CP109617.1"/>
</dbReference>
<dbReference type="SUPFAM" id="SSF52540">
    <property type="entry name" value="P-loop containing nucleoside triphosphate hydrolases"/>
    <property type="match status" value="1"/>
</dbReference>
<accession>A0ABY8AXW1</accession>
<dbReference type="NCBIfam" id="TIGR03237">
    <property type="entry name" value="dnd_assoc_2"/>
    <property type="match status" value="1"/>
</dbReference>
<feature type="region of interest" description="Disordered" evidence="1">
    <location>
        <begin position="1291"/>
        <end position="1341"/>
    </location>
</feature>
<reference evidence="3 4" key="1">
    <citation type="submission" date="2022-10" db="EMBL/GenBank/DDBJ databases">
        <title>Complete genome sequence of Exiguobacterium profundum TSS-3 isolated from an extremely saline-alkaline spring located in Ixtapa, Chiapas-Mexico.</title>
        <authorList>
            <person name="Rincon-Rosales R."/>
            <person name="Rogel M.A."/>
            <person name="Rincon-Molina C.I."/>
            <person name="Guerrero G."/>
            <person name="Manzano-Gomez L.A."/>
            <person name="Lopez-Lopez A."/>
            <person name="Rincon Molina F.A."/>
            <person name="Martinez-Romero E."/>
        </authorList>
    </citation>
    <scope>NUCLEOTIDE SEQUENCE [LARGE SCALE GENOMIC DNA]</scope>
    <source>
        <strain evidence="3 4">TSS-3</strain>
    </source>
</reference>
<evidence type="ECO:0000313" key="4">
    <source>
        <dbReference type="Proteomes" id="UP001219957"/>
    </source>
</evidence>
<dbReference type="InterPro" id="IPR027417">
    <property type="entry name" value="P-loop_NTPase"/>
</dbReference>
<feature type="compositionally biased region" description="Basic and acidic residues" evidence="1">
    <location>
        <begin position="1319"/>
        <end position="1341"/>
    </location>
</feature>
<name>A0ABY8AXW1_9BACL</name>
<dbReference type="Proteomes" id="UP001219957">
    <property type="component" value="Chromosome"/>
</dbReference>
<dbReference type="PANTHER" id="PTHR30121:SF6">
    <property type="entry name" value="SLR6007 PROTEIN"/>
    <property type="match status" value="1"/>
</dbReference>
<evidence type="ECO:0000259" key="2">
    <source>
        <dbReference type="Pfam" id="PF01935"/>
    </source>
</evidence>
<dbReference type="InterPro" id="IPR051162">
    <property type="entry name" value="T4SS_component"/>
</dbReference>
<dbReference type="CDD" id="cd01127">
    <property type="entry name" value="TrwB_TraG_TraD_VirD4"/>
    <property type="match status" value="1"/>
</dbReference>
<gene>
    <name evidence="3" type="primary">dptH</name>
    <name evidence="3" type="ORF">OE059_10680</name>
</gene>
<dbReference type="PANTHER" id="PTHR30121">
    <property type="entry name" value="UNCHARACTERIZED PROTEIN YJGR-RELATED"/>
    <property type="match status" value="1"/>
</dbReference>
<proteinExistence type="predicted"/>
<dbReference type="Gene3D" id="3.40.50.300">
    <property type="entry name" value="P-loop containing nucleotide triphosphate hydrolases"/>
    <property type="match status" value="1"/>
</dbReference>
<keyword evidence="4" id="KW-1185">Reference proteome</keyword>